<protein>
    <recommendedName>
        <fullName evidence="5">Rab escort protein 1</fullName>
    </recommendedName>
</protein>
<evidence type="ECO:0000313" key="7">
    <source>
        <dbReference type="EMBL" id="EGC34784.1"/>
    </source>
</evidence>
<name>F0ZMQ2_DICPU</name>
<dbReference type="STRING" id="5786.F0ZMQ2"/>
<dbReference type="Gene3D" id="1.10.405.10">
    <property type="entry name" value="Guanine Nucleotide Dissociation Inhibitor, domain 1"/>
    <property type="match status" value="1"/>
</dbReference>
<sequence>MGSGEKMIAMIVALSRSGKSVLHLDEKMNYGGFDGSFSLGQLTTLLEESNTELLKEKKDLIPPYFSNVIIKNYEQERLDKEEKERLEKERLEKENLEKKETEENKEEIENKEDSENKEGEENKEEVEIKVDEPSPVVVKEKTLNELGRMFSIDIAPTLLYSRGALVKLLISSSASKYLEFKSLDQNYLYINKKVHPIPSTKGSIFKDSAFSLKEKRLIMKFFESIKDLKSPEEPEKSTQLMNELSSKYQLFKDYIKSFQFTEQVESFVLYGVSLIHENLDSLSLVDGIESVFLYTSSLLVYGQSPFLLPYYGCGDIPQAFCRLCAVFGGTYVLGRTINTIQYKDNDHSNPIESVICSEGQTIKTKYLVSSPKYLNNSLLTSTTINTTKKTYSRFIGITNSRINGTEEQSFITIPPNSINNNKNVINILQFASICVPYNKGKTLIQITTLSTDNSKAEDDLKECVNVIIPNQEELLWSSFFNFTVENVDDSNNNLNNNNILVCSDSPLNATIDYEYHISQVKKLFEIISPNTPFLEKVPDSEDVIWGVEEISNDTPIQNDKEISSGELESTNEAAEIETLSTSTTYSTTTTTTTTTTTENNI</sequence>
<dbReference type="InParanoid" id="F0ZMQ2"/>
<keyword evidence="3 5" id="KW-0343">GTPase activation</keyword>
<gene>
    <name evidence="7" type="ORF">DICPUDRAFT_98103</name>
</gene>
<feature type="region of interest" description="Disordered" evidence="6">
    <location>
        <begin position="97"/>
        <end position="128"/>
    </location>
</feature>
<comment type="subcellular location">
    <subcellularLocation>
        <location evidence="1 5">Cytoplasm</location>
    </subcellularLocation>
</comment>
<dbReference type="PRINTS" id="PR00891">
    <property type="entry name" value="RABGDIREP"/>
</dbReference>
<dbReference type="GO" id="GO:0005092">
    <property type="term" value="F:GDP-dissociation inhibitor activity"/>
    <property type="evidence" value="ECO:0007669"/>
    <property type="project" value="InterPro"/>
</dbReference>
<comment type="similarity">
    <text evidence="2 5">Belongs to the Rab GDI family.</text>
</comment>
<dbReference type="Pfam" id="PF00996">
    <property type="entry name" value="GDI"/>
    <property type="match status" value="1"/>
</dbReference>
<evidence type="ECO:0000256" key="2">
    <source>
        <dbReference type="ARBA" id="ARBA00005593"/>
    </source>
</evidence>
<dbReference type="Gene3D" id="3.50.50.60">
    <property type="entry name" value="FAD/NAD(P)-binding domain"/>
    <property type="match status" value="1"/>
</dbReference>
<dbReference type="PANTHER" id="PTHR11787:SF4">
    <property type="entry name" value="CHM, RAB ESCORT PROTEIN 1"/>
    <property type="match status" value="1"/>
</dbReference>
<dbReference type="InterPro" id="IPR001738">
    <property type="entry name" value="Rab_escort"/>
</dbReference>
<dbReference type="GO" id="GO:0005634">
    <property type="term" value="C:nucleus"/>
    <property type="evidence" value="ECO:0000318"/>
    <property type="project" value="GO_Central"/>
</dbReference>
<feature type="region of interest" description="Disordered" evidence="6">
    <location>
        <begin position="582"/>
        <end position="601"/>
    </location>
</feature>
<reference evidence="8" key="1">
    <citation type="journal article" date="2011" name="Genome Biol.">
        <title>Comparative genomics of the social amoebae Dictyostelium discoideum and Dictyostelium purpureum.</title>
        <authorList>
            <consortium name="US DOE Joint Genome Institute (JGI-PGF)"/>
            <person name="Sucgang R."/>
            <person name="Kuo A."/>
            <person name="Tian X."/>
            <person name="Salerno W."/>
            <person name="Parikh A."/>
            <person name="Feasley C.L."/>
            <person name="Dalin E."/>
            <person name="Tu H."/>
            <person name="Huang E."/>
            <person name="Barry K."/>
            <person name="Lindquist E."/>
            <person name="Shapiro H."/>
            <person name="Bruce D."/>
            <person name="Schmutz J."/>
            <person name="Salamov A."/>
            <person name="Fey P."/>
            <person name="Gaudet P."/>
            <person name="Anjard C."/>
            <person name="Babu M.M."/>
            <person name="Basu S."/>
            <person name="Bushmanova Y."/>
            <person name="van der Wel H."/>
            <person name="Katoh-Kurasawa M."/>
            <person name="Dinh C."/>
            <person name="Coutinho P.M."/>
            <person name="Saito T."/>
            <person name="Elias M."/>
            <person name="Schaap P."/>
            <person name="Kay R.R."/>
            <person name="Henrissat B."/>
            <person name="Eichinger L."/>
            <person name="Rivero F."/>
            <person name="Putnam N.H."/>
            <person name="West C.M."/>
            <person name="Loomis W.F."/>
            <person name="Chisholm R.L."/>
            <person name="Shaulsky G."/>
            <person name="Strassmann J.E."/>
            <person name="Queller D.C."/>
            <person name="Kuspa A."/>
            <person name="Grigoriev I.V."/>
        </authorList>
    </citation>
    <scope>NUCLEOTIDE SEQUENCE [LARGE SCALE GENOMIC DNA]</scope>
    <source>
        <strain evidence="8">QSDP1</strain>
    </source>
</reference>
<dbReference type="SUPFAM" id="SSF54373">
    <property type="entry name" value="FAD-linked reductases, C-terminal domain"/>
    <property type="match status" value="1"/>
</dbReference>
<dbReference type="GO" id="GO:0005829">
    <property type="term" value="C:cytosol"/>
    <property type="evidence" value="ECO:0000318"/>
    <property type="project" value="GO_Central"/>
</dbReference>
<evidence type="ECO:0000256" key="3">
    <source>
        <dbReference type="ARBA" id="ARBA00022468"/>
    </source>
</evidence>
<dbReference type="OrthoDB" id="1923006at2759"/>
<dbReference type="RefSeq" id="XP_003288699.1">
    <property type="nucleotide sequence ID" value="XM_003288651.1"/>
</dbReference>
<evidence type="ECO:0000256" key="5">
    <source>
        <dbReference type="PIRNR" id="PIRNR016550"/>
    </source>
</evidence>
<dbReference type="KEGG" id="dpp:DICPUDRAFT_98103"/>
<keyword evidence="8" id="KW-1185">Reference proteome</keyword>
<dbReference type="GO" id="GO:0005096">
    <property type="term" value="F:GTPase activator activity"/>
    <property type="evidence" value="ECO:0007669"/>
    <property type="project" value="UniProtKB-UniRule"/>
</dbReference>
<dbReference type="GO" id="GO:0006886">
    <property type="term" value="P:intracellular protein transport"/>
    <property type="evidence" value="ECO:0007669"/>
    <property type="project" value="InterPro"/>
</dbReference>
<evidence type="ECO:0000313" key="8">
    <source>
        <dbReference type="Proteomes" id="UP000001064"/>
    </source>
</evidence>
<organism evidence="7 8">
    <name type="scientific">Dictyostelium purpureum</name>
    <name type="common">Slime mold</name>
    <dbReference type="NCBI Taxonomy" id="5786"/>
    <lineage>
        <taxon>Eukaryota</taxon>
        <taxon>Amoebozoa</taxon>
        <taxon>Evosea</taxon>
        <taxon>Eumycetozoa</taxon>
        <taxon>Dictyostelia</taxon>
        <taxon>Dictyosteliales</taxon>
        <taxon>Dictyosteliaceae</taxon>
        <taxon>Dictyostelium</taxon>
    </lineage>
</organism>
<dbReference type="PANTHER" id="PTHR11787">
    <property type="entry name" value="RAB GDP-DISSOCIATION INHIBITOR"/>
    <property type="match status" value="1"/>
</dbReference>
<accession>F0ZMQ2</accession>
<dbReference type="FunCoup" id="F0ZMQ2">
    <property type="interactions" value="64"/>
</dbReference>
<dbReference type="SUPFAM" id="SSF51905">
    <property type="entry name" value="FAD/NAD(P)-binding domain"/>
    <property type="match status" value="1"/>
</dbReference>
<evidence type="ECO:0000256" key="4">
    <source>
        <dbReference type="ARBA" id="ARBA00022490"/>
    </source>
</evidence>
<dbReference type="eggNOG" id="KOG4405">
    <property type="taxonomic scope" value="Eukaryota"/>
</dbReference>
<dbReference type="Proteomes" id="UP000001064">
    <property type="component" value="Unassembled WGS sequence"/>
</dbReference>
<dbReference type="InterPro" id="IPR018203">
    <property type="entry name" value="GDP_dissociation_inhibitor"/>
</dbReference>
<dbReference type="InterPro" id="IPR036188">
    <property type="entry name" value="FAD/NAD-bd_sf"/>
</dbReference>
<dbReference type="GO" id="GO:0005968">
    <property type="term" value="C:Rab-protein geranylgeranyltransferase complex"/>
    <property type="evidence" value="ECO:0000318"/>
    <property type="project" value="GO_Central"/>
</dbReference>
<dbReference type="EMBL" id="GL871083">
    <property type="protein sequence ID" value="EGC34784.1"/>
    <property type="molecule type" value="Genomic_DNA"/>
</dbReference>
<dbReference type="OMA" id="KEKRLIM"/>
<dbReference type="PIRSF" id="PIRSF016550">
    <property type="entry name" value="Rab_ger_ger_transf_A_euk"/>
    <property type="match status" value="1"/>
</dbReference>
<dbReference type="VEuPathDB" id="AmoebaDB:DICPUDRAFT_98103"/>
<keyword evidence="4 5" id="KW-0963">Cytoplasm</keyword>
<evidence type="ECO:0000256" key="6">
    <source>
        <dbReference type="SAM" id="MobiDB-lite"/>
    </source>
</evidence>
<comment type="function">
    <text evidence="5">Substrate-binding subunit of the Rab geranylgeranyltransferase (GGTase) complex. Binds unprenylated Rab proteins.</text>
</comment>
<dbReference type="GO" id="GO:0016192">
    <property type="term" value="P:vesicle-mediated transport"/>
    <property type="evidence" value="ECO:0000318"/>
    <property type="project" value="GO_Central"/>
</dbReference>
<proteinExistence type="inferred from homology"/>
<dbReference type="GO" id="GO:0007264">
    <property type="term" value="P:small GTPase-mediated signal transduction"/>
    <property type="evidence" value="ECO:0007669"/>
    <property type="project" value="UniProtKB-UniRule"/>
</dbReference>
<evidence type="ECO:0000256" key="1">
    <source>
        <dbReference type="ARBA" id="ARBA00004496"/>
    </source>
</evidence>
<dbReference type="GeneID" id="10499153"/>
<dbReference type="FunFam" id="1.10.405.10:FF:000020">
    <property type="entry name" value="Rab proteins geranylgeranyltransferase component"/>
    <property type="match status" value="1"/>
</dbReference>
<dbReference type="Gene3D" id="3.30.519.10">
    <property type="entry name" value="Guanine Nucleotide Dissociation Inhibitor, domain 2"/>
    <property type="match status" value="1"/>
</dbReference>
<dbReference type="AlphaFoldDB" id="F0ZMQ2"/>